<dbReference type="FunFam" id="3.20.20.30:FF:000002">
    <property type="entry name" value="LLM class flavin-dependent oxidoreductase"/>
    <property type="match status" value="1"/>
</dbReference>
<dbReference type="Proteomes" id="UP000230495">
    <property type="component" value="Unassembled WGS sequence"/>
</dbReference>
<proteinExistence type="predicted"/>
<dbReference type="GO" id="GO:0005829">
    <property type="term" value="C:cytosol"/>
    <property type="evidence" value="ECO:0007669"/>
    <property type="project" value="TreeGrafter"/>
</dbReference>
<dbReference type="SUPFAM" id="SSF51679">
    <property type="entry name" value="Bacterial luciferase-like"/>
    <property type="match status" value="1"/>
</dbReference>
<organism evidence="4">
    <name type="scientific">Enterobacter kobei</name>
    <dbReference type="NCBI Taxonomy" id="208224"/>
    <lineage>
        <taxon>Bacteria</taxon>
        <taxon>Pseudomonadati</taxon>
        <taxon>Pseudomonadota</taxon>
        <taxon>Gammaproteobacteria</taxon>
        <taxon>Enterobacterales</taxon>
        <taxon>Enterobacteriaceae</taxon>
        <taxon>Enterobacter</taxon>
        <taxon>Enterobacter cloacae complex</taxon>
    </lineage>
</organism>
<feature type="domain" description="Luciferase-like" evidence="3">
    <location>
        <begin position="11"/>
        <end position="305"/>
    </location>
</feature>
<evidence type="ECO:0000256" key="2">
    <source>
        <dbReference type="ARBA" id="ARBA00074555"/>
    </source>
</evidence>
<dbReference type="GO" id="GO:0016705">
    <property type="term" value="F:oxidoreductase activity, acting on paired donors, with incorporation or reduction of molecular oxygen"/>
    <property type="evidence" value="ECO:0007669"/>
    <property type="project" value="InterPro"/>
</dbReference>
<dbReference type="InterPro" id="IPR019949">
    <property type="entry name" value="CmoO-like"/>
</dbReference>
<dbReference type="RefSeq" id="WP_047363304.1">
    <property type="nucleotide sequence ID" value="NZ_FJYB01000014.1"/>
</dbReference>
<name>A0A2J0PK70_9ENTR</name>
<dbReference type="InterPro" id="IPR011251">
    <property type="entry name" value="Luciferase-like_dom"/>
</dbReference>
<comment type="caution">
    <text evidence="4">The sequence shown here is derived from an EMBL/GenBank/DDBJ whole genome shotgun (WGS) entry which is preliminary data.</text>
</comment>
<dbReference type="PANTHER" id="PTHR30137:SF6">
    <property type="entry name" value="LUCIFERASE-LIKE MONOOXYGENASE"/>
    <property type="match status" value="1"/>
</dbReference>
<evidence type="ECO:0000256" key="1">
    <source>
        <dbReference type="ARBA" id="ARBA00007789"/>
    </source>
</evidence>
<accession>A0A2J0PK70</accession>
<dbReference type="Pfam" id="PF00296">
    <property type="entry name" value="Bac_luciferase"/>
    <property type="match status" value="1"/>
</dbReference>
<evidence type="ECO:0000313" key="5">
    <source>
        <dbReference type="Proteomes" id="UP000230495"/>
    </source>
</evidence>
<protein>
    <recommendedName>
        <fullName evidence="2">Luciferase-like monooxygenase</fullName>
    </recommendedName>
</protein>
<dbReference type="EMBL" id="NEEU01000003">
    <property type="protein sequence ID" value="PJD75102.1"/>
    <property type="molecule type" value="Genomic_DNA"/>
</dbReference>
<evidence type="ECO:0000313" key="4">
    <source>
        <dbReference type="EMBL" id="PJD75102.1"/>
    </source>
</evidence>
<dbReference type="OrthoDB" id="9780518at2"/>
<reference evidence="4 5" key="1">
    <citation type="journal article" date="2017" name="J. Antimicrob. Chemother.">
        <title>Characterization of the population structure, drug resistance mechanisms and plasmids of the community-associated Enterobacter cloacae complex in China.</title>
        <authorList>
            <person name="Zhou K."/>
            <person name="Yu W."/>
            <person name="Cao X."/>
            <person name="Shen P."/>
            <person name="Lu H."/>
            <person name="Luo Q."/>
            <person name="Rossen J.W.A."/>
            <person name="Xiao Y."/>
        </authorList>
    </citation>
    <scope>NUCLEOTIDE SEQUENCE [LARGE SCALE GENOMIC DNA]</scope>
    <source>
        <strain evidence="4">ECC1097</strain>
    </source>
</reference>
<sequence length="351" mass="38611">MNTTHIPLSVLDLAPITEDNSLAEAIANSVRLAQAAEVAGYKRFWMAEHHNMVDIASAATAVLLSHIGAKTEKIRIGSGGIMLPNHAPIIVAEQFGTLETLYPGRVDLGLGRAPGTDYETLQALRRESRTKGLDFPEMLDELQYYLSDPRPGQRITAVPGAGLNIPLWLLGSSTFSAQLAAEKGLPLVFASHFAPDAMLAAIDIYRAGFRPSETLGKPYVMICVNVVAAPTQEEADHLATTELQKFLNLGRGVEKKLPKPARDMDALWHPAEAQRVLTQLRESVWGKPEVVRDGLRDLVRRTGADEIMVNSWQGTRLCRSSEIMLSILPERQKDHLPKIMTRKSLTKRGRG</sequence>
<dbReference type="NCBIfam" id="TIGR03558">
    <property type="entry name" value="oxido_grp_1"/>
    <property type="match status" value="1"/>
</dbReference>
<dbReference type="InterPro" id="IPR050766">
    <property type="entry name" value="Bact_Lucif_Oxidored"/>
</dbReference>
<dbReference type="InterPro" id="IPR036661">
    <property type="entry name" value="Luciferase-like_sf"/>
</dbReference>
<evidence type="ECO:0000259" key="3">
    <source>
        <dbReference type="Pfam" id="PF00296"/>
    </source>
</evidence>
<dbReference type="Gene3D" id="3.20.20.30">
    <property type="entry name" value="Luciferase-like domain"/>
    <property type="match status" value="1"/>
</dbReference>
<comment type="similarity">
    <text evidence="1">To bacterial alkanal monooxygenase alpha and beta chains.</text>
</comment>
<dbReference type="AlphaFoldDB" id="A0A2J0PK70"/>
<gene>
    <name evidence="4" type="ORF">B9Q37_05770</name>
</gene>
<dbReference type="PANTHER" id="PTHR30137">
    <property type="entry name" value="LUCIFERASE-LIKE MONOOXYGENASE"/>
    <property type="match status" value="1"/>
</dbReference>